<feature type="domain" description="START" evidence="2">
    <location>
        <begin position="216"/>
        <end position="401"/>
    </location>
</feature>
<comment type="caution">
    <text evidence="3">The sequence shown here is derived from an EMBL/GenBank/DDBJ whole genome shotgun (WGS) entry which is preliminary data.</text>
</comment>
<dbReference type="Pfam" id="PF01852">
    <property type="entry name" value="START"/>
    <property type="match status" value="1"/>
</dbReference>
<evidence type="ECO:0000313" key="3">
    <source>
        <dbReference type="EMBL" id="OLP98431.1"/>
    </source>
</evidence>
<dbReference type="SMART" id="SM00234">
    <property type="entry name" value="START"/>
    <property type="match status" value="1"/>
</dbReference>
<keyword evidence="4" id="KW-1185">Reference proteome</keyword>
<protein>
    <submittedName>
        <fullName evidence="3">StAR-related lipid transfer protein 7, mitochondrial</fullName>
    </submittedName>
</protein>
<reference evidence="3 4" key="1">
    <citation type="submission" date="2016-02" db="EMBL/GenBank/DDBJ databases">
        <title>Genome analysis of coral dinoflagellate symbionts highlights evolutionary adaptations to a symbiotic lifestyle.</title>
        <authorList>
            <person name="Aranda M."/>
            <person name="Li Y."/>
            <person name="Liew Y.J."/>
            <person name="Baumgarten S."/>
            <person name="Simakov O."/>
            <person name="Wilson M."/>
            <person name="Piel J."/>
            <person name="Ashoor H."/>
            <person name="Bougouffa S."/>
            <person name="Bajic V.B."/>
            <person name="Ryu T."/>
            <person name="Ravasi T."/>
            <person name="Bayer T."/>
            <person name="Micklem G."/>
            <person name="Kim H."/>
            <person name="Bhak J."/>
            <person name="Lajeunesse T.C."/>
            <person name="Voolstra C.R."/>
        </authorList>
    </citation>
    <scope>NUCLEOTIDE SEQUENCE [LARGE SCALE GENOMIC DNA]</scope>
    <source>
        <strain evidence="3 4">CCMP2467</strain>
    </source>
</reference>
<dbReference type="InterPro" id="IPR025789">
    <property type="entry name" value="DOT1_dom"/>
</dbReference>
<dbReference type="GO" id="GO:0031151">
    <property type="term" value="F:histone H3K79 methyltransferase activity"/>
    <property type="evidence" value="ECO:0007669"/>
    <property type="project" value="InterPro"/>
</dbReference>
<proteinExistence type="predicted"/>
<dbReference type="GO" id="GO:0008289">
    <property type="term" value="F:lipid binding"/>
    <property type="evidence" value="ECO:0007669"/>
    <property type="project" value="InterPro"/>
</dbReference>
<dbReference type="AlphaFoldDB" id="A0A1Q9DTF2"/>
<dbReference type="OrthoDB" id="5403181at2759"/>
<dbReference type="InterPro" id="IPR023393">
    <property type="entry name" value="START-like_dom_sf"/>
</dbReference>
<dbReference type="PROSITE" id="PS50848">
    <property type="entry name" value="START"/>
    <property type="match status" value="1"/>
</dbReference>
<organism evidence="3 4">
    <name type="scientific">Symbiodinium microadriaticum</name>
    <name type="common">Dinoflagellate</name>
    <name type="synonym">Zooxanthella microadriatica</name>
    <dbReference type="NCBI Taxonomy" id="2951"/>
    <lineage>
        <taxon>Eukaryota</taxon>
        <taxon>Sar</taxon>
        <taxon>Alveolata</taxon>
        <taxon>Dinophyceae</taxon>
        <taxon>Suessiales</taxon>
        <taxon>Symbiodiniaceae</taxon>
        <taxon>Symbiodinium</taxon>
    </lineage>
</organism>
<feature type="compositionally biased region" description="Acidic residues" evidence="1">
    <location>
        <begin position="127"/>
        <end position="138"/>
    </location>
</feature>
<dbReference type="Proteomes" id="UP000186817">
    <property type="component" value="Unassembled WGS sequence"/>
</dbReference>
<dbReference type="InterPro" id="IPR002913">
    <property type="entry name" value="START_lipid-bd_dom"/>
</dbReference>
<dbReference type="InterPro" id="IPR051213">
    <property type="entry name" value="START_lipid_transfer"/>
</dbReference>
<dbReference type="Gene3D" id="3.40.50.150">
    <property type="entry name" value="Vaccinia Virus protein VP39"/>
    <property type="match status" value="1"/>
</dbReference>
<evidence type="ECO:0000259" key="2">
    <source>
        <dbReference type="PROSITE" id="PS50848"/>
    </source>
</evidence>
<feature type="region of interest" description="Disordered" evidence="1">
    <location>
        <begin position="515"/>
        <end position="541"/>
    </location>
</feature>
<dbReference type="InterPro" id="IPR029063">
    <property type="entry name" value="SAM-dependent_MTases_sf"/>
</dbReference>
<dbReference type="PANTHER" id="PTHR19308">
    <property type="entry name" value="PHOSPHATIDYLCHOLINE TRANSFER PROTEIN"/>
    <property type="match status" value="1"/>
</dbReference>
<dbReference type="Pfam" id="PF08123">
    <property type="entry name" value="DOT1"/>
    <property type="match status" value="1"/>
</dbReference>
<dbReference type="EMBL" id="LSRX01000396">
    <property type="protein sequence ID" value="OLP98431.1"/>
    <property type="molecule type" value="Genomic_DNA"/>
</dbReference>
<sequence>MSTPRAPGEGVGASGGKSEMQCLSSNFKFQWAASDASSGQVLQTLCVMYRCSSRVLAEPEENFVHRVERLLDNELVRFVISQQQQLSAKNQATGSMMLAESMIFKDARTGNIRSRSKGHIQEREQREIDEDSDHEDMDVLSNAGARPGNWSSEISRTSSGDSAERRNGDEPQRVLKAPFFRSWEDFMEFDNNFKHKIPITQSDFSLLLEKEAQNMQGWDMCVDRKEIKVAKTLQSDGGGCIFLRAWSSLPDVELPVVFHMFYQCEKRMEWDRAFFDMKVLDQIEGSDILYSVLRVPACTPRDYVQYRRVKVLEDGSILISLRSAIHPDMPEKNGYIRAESFTSGYVMRRYDDGKEKGTKVFLMTMTDVKGIIPKWMINFVAPRKPGEWIDSLKRACLDYQNANPDYPKLEKDLEPFKHNHPFDYEDMTLDTSLAGDLATRKQSPSAGAGDFADDPVIAFKRTLCPSPRHKAVQKAMAEEEAAEVPPEPVPPLTEEELEARAAIFEELFKDHPALEVKQKSMAERKEKEAPPPREEGEDAPEVVEVPEPNIALAYSELSFSVMDRFVNLVKEKCGPLFPNRGVFLDLGSGAGKNCLAAALLHPFQKIIGVETLQSLNDVEAAVQAKFAEVELPEGMTKPELSFVKGDFVAEFDSVLEAIAPEVTFAVVVATTFGDPEMQAVAKLAQKMPEGACLMTVTQKLEDALVVDVNREPRKRRALATRKALAQRGTEPKGIEIELEAAENDPNGWRLKHSDSLELEWGTTSCYLYKKYTYPFCDVGDICMATPLPEIEDQTVAPAYFLGPAKVRYMDDLAEKEVEVSKVSPFCEESRKKAVKLFLQKVEAAKAKAAQTDDLAAQALATVRQEVETFAADGKLPYKLEEESPTLALLSHLTSAYGLPEDEKVNAFAGERWIAACEELDPDATGAIAEDQLVPVWQKVKAAFVSIAESKLEGDALVQLGSQLQKAAGLPQDHKASTALMPLLEVPVRASSEVTDLVTLGSSALALQRDGTLLIHDLSGSYAETFRLQLPADHGARWLGLCPAGGREMLLVGSVHHGKELAVWRMSLPLWM</sequence>
<name>A0A1Q9DTF2_SYMMI</name>
<feature type="compositionally biased region" description="Basic and acidic residues" evidence="1">
    <location>
        <begin position="515"/>
        <end position="534"/>
    </location>
</feature>
<evidence type="ECO:0000256" key="1">
    <source>
        <dbReference type="SAM" id="MobiDB-lite"/>
    </source>
</evidence>
<feature type="compositionally biased region" description="Polar residues" evidence="1">
    <location>
        <begin position="149"/>
        <end position="161"/>
    </location>
</feature>
<evidence type="ECO:0000313" key="4">
    <source>
        <dbReference type="Proteomes" id="UP000186817"/>
    </source>
</evidence>
<dbReference type="Gene3D" id="3.30.530.20">
    <property type="match status" value="1"/>
</dbReference>
<dbReference type="CDD" id="cd00177">
    <property type="entry name" value="START"/>
    <property type="match status" value="1"/>
</dbReference>
<gene>
    <name evidence="3" type="primary">Stard7</name>
    <name evidence="3" type="ORF">AK812_SmicGene19081</name>
</gene>
<feature type="compositionally biased region" description="Basic and acidic residues" evidence="1">
    <location>
        <begin position="162"/>
        <end position="171"/>
    </location>
</feature>
<dbReference type="SUPFAM" id="SSF53335">
    <property type="entry name" value="S-adenosyl-L-methionine-dependent methyltransferases"/>
    <property type="match status" value="1"/>
</dbReference>
<accession>A0A1Q9DTF2</accession>
<dbReference type="GO" id="GO:0005737">
    <property type="term" value="C:cytoplasm"/>
    <property type="evidence" value="ECO:0007669"/>
    <property type="project" value="UniProtKB-ARBA"/>
</dbReference>
<dbReference type="PANTHER" id="PTHR19308:SF14">
    <property type="entry name" value="START DOMAIN-CONTAINING PROTEIN"/>
    <property type="match status" value="1"/>
</dbReference>
<dbReference type="SUPFAM" id="SSF55961">
    <property type="entry name" value="Bet v1-like"/>
    <property type="match status" value="1"/>
</dbReference>
<feature type="region of interest" description="Disordered" evidence="1">
    <location>
        <begin position="110"/>
        <end position="171"/>
    </location>
</feature>